<dbReference type="GO" id="GO:0003824">
    <property type="term" value="F:catalytic activity"/>
    <property type="evidence" value="ECO:0007669"/>
    <property type="project" value="InterPro"/>
</dbReference>
<dbReference type="Gene3D" id="3.20.20.70">
    <property type="entry name" value="Aldolase class I"/>
    <property type="match status" value="1"/>
</dbReference>
<reference evidence="6" key="1">
    <citation type="journal article" date="2022" name="Nat. Microbiol.">
        <title>Unique mobile elements and scalable gene flow at the prokaryote-eukaryote boundary revealed by circularized Asgard archaea genomes.</title>
        <authorList>
            <person name="Wu F."/>
            <person name="Speth D.R."/>
            <person name="Philosof A."/>
            <person name="Cremiere A."/>
            <person name="Narayanan A."/>
            <person name="Barco R.A."/>
            <person name="Connon S.A."/>
            <person name="Amend J.P."/>
            <person name="Antoshechkin I.A."/>
            <person name="Orphan V.J."/>
        </authorList>
    </citation>
    <scope>NUCLEOTIDE SEQUENCE</scope>
    <source>
        <strain evidence="6">PM71</strain>
    </source>
</reference>
<protein>
    <submittedName>
        <fullName evidence="6">Radical SAM protein</fullName>
    </submittedName>
</protein>
<dbReference type="EMBL" id="CP084166">
    <property type="protein sequence ID" value="UJG40849.1"/>
    <property type="molecule type" value="Genomic_DNA"/>
</dbReference>
<dbReference type="SUPFAM" id="SSF102114">
    <property type="entry name" value="Radical SAM enzymes"/>
    <property type="match status" value="1"/>
</dbReference>
<keyword evidence="4" id="KW-0411">Iron-sulfur</keyword>
<evidence type="ECO:0000313" key="6">
    <source>
        <dbReference type="EMBL" id="UJG40849.1"/>
    </source>
</evidence>
<accession>A0A9Y1BM91</accession>
<evidence type="ECO:0000259" key="5">
    <source>
        <dbReference type="Pfam" id="PF04055"/>
    </source>
</evidence>
<dbReference type="InterPro" id="IPR007197">
    <property type="entry name" value="rSAM"/>
</dbReference>
<evidence type="ECO:0000256" key="2">
    <source>
        <dbReference type="ARBA" id="ARBA00022723"/>
    </source>
</evidence>
<keyword evidence="2" id="KW-0479">Metal-binding</keyword>
<sequence>MFLRKDAVEVWSHTELDERLIKYQQVFKKRILPRYILAKNFKVEFDVNSSITELLELHNEKGEEFRLFVSENQEKTPEEFYSSNKNKQVEKSGQNYLRLKIEILKKIIKNCEFCENKCHVDRTKGELGRCKVDDKAYVASAFTHLGEESPIVPSGTIFFYGCTMKCVFCQNYDISQEYSLNSFRGRETSPYGLSLIISDMVKQKVRNINFVGGEPTPNLHIILEAMELSTEIIPMLWNSNMYLSEKVMKIIVDIFDIWLPDMKYGNNKCAEKYSKVQNYWPTLKRNMKMIESLGSGEYIIRHLVMPNHLECCSFPILQWIKENLKTSLVNIMGQYRPMYKVGIGKYEEINRRPVSVEMRQVKDYADNLGLRWRSVS</sequence>
<feature type="domain" description="Radical SAM core" evidence="5">
    <location>
        <begin position="157"/>
        <end position="307"/>
    </location>
</feature>
<evidence type="ECO:0000256" key="4">
    <source>
        <dbReference type="ARBA" id="ARBA00023014"/>
    </source>
</evidence>
<dbReference type="GO" id="GO:0046872">
    <property type="term" value="F:metal ion binding"/>
    <property type="evidence" value="ECO:0007669"/>
    <property type="project" value="UniProtKB-KW"/>
</dbReference>
<dbReference type="PANTHER" id="PTHR43075">
    <property type="entry name" value="FORMATE LYASE ACTIVATING ENZYME, PUTATIVE (AFU_ORTHOLOGUE AFUA_2G15630)-RELATED"/>
    <property type="match status" value="1"/>
</dbReference>
<dbReference type="SFLD" id="SFLDG01099">
    <property type="entry name" value="Uncharacterised_Radical_SAM_Su"/>
    <property type="match status" value="1"/>
</dbReference>
<dbReference type="Pfam" id="PF04055">
    <property type="entry name" value="Radical_SAM"/>
    <property type="match status" value="1"/>
</dbReference>
<dbReference type="InterPro" id="IPR013785">
    <property type="entry name" value="Aldolase_TIM"/>
</dbReference>
<gene>
    <name evidence="6" type="ORF">K9W45_13565</name>
</gene>
<evidence type="ECO:0000256" key="3">
    <source>
        <dbReference type="ARBA" id="ARBA00023004"/>
    </source>
</evidence>
<dbReference type="InterPro" id="IPR040085">
    <property type="entry name" value="MJ0674-like"/>
</dbReference>
<keyword evidence="3" id="KW-0408">Iron</keyword>
<dbReference type="PANTHER" id="PTHR43075:SF1">
    <property type="entry name" value="FORMATE LYASE ACTIVATING ENZYME, PUTATIVE (AFU_ORTHOLOGUE AFUA_2G15630)-RELATED"/>
    <property type="match status" value="1"/>
</dbReference>
<dbReference type="InterPro" id="IPR058240">
    <property type="entry name" value="rSAM_sf"/>
</dbReference>
<dbReference type="CDD" id="cd01335">
    <property type="entry name" value="Radical_SAM"/>
    <property type="match status" value="1"/>
</dbReference>
<dbReference type="AlphaFoldDB" id="A0A9Y1BM91"/>
<dbReference type="SFLD" id="SFLDS00029">
    <property type="entry name" value="Radical_SAM"/>
    <property type="match status" value="1"/>
</dbReference>
<dbReference type="Proteomes" id="UP001201020">
    <property type="component" value="Chromosome"/>
</dbReference>
<name>A0A9Y1BM91_9ARCH</name>
<dbReference type="GO" id="GO:0051536">
    <property type="term" value="F:iron-sulfur cluster binding"/>
    <property type="evidence" value="ECO:0007669"/>
    <property type="project" value="UniProtKB-KW"/>
</dbReference>
<organism evidence="6">
    <name type="scientific">Candidatus Heimdallarchaeum aukensis</name>
    <dbReference type="NCBI Taxonomy" id="2876573"/>
    <lineage>
        <taxon>Archaea</taxon>
        <taxon>Promethearchaeati</taxon>
        <taxon>Candidatus Heimdallarchaeota</taxon>
        <taxon>Candidatus Heimdallarchaeia (ex Rinke et al. 2021) (nom. nud.)</taxon>
        <taxon>Candidatus Heimdallarchaeales</taxon>
        <taxon>Candidatus Heimdallarchaeaceae</taxon>
        <taxon>Candidatus Heimdallarchaeum</taxon>
    </lineage>
</organism>
<keyword evidence="1" id="KW-0949">S-adenosyl-L-methionine</keyword>
<evidence type="ECO:0000256" key="1">
    <source>
        <dbReference type="ARBA" id="ARBA00022691"/>
    </source>
</evidence>
<proteinExistence type="predicted"/>